<dbReference type="InterPro" id="IPR053781">
    <property type="entry name" value="F-box_AtFBL13-like"/>
</dbReference>
<dbReference type="OrthoDB" id="1112304at2759"/>
<dbReference type="Pfam" id="PF00646">
    <property type="entry name" value="F-box"/>
    <property type="match status" value="1"/>
</dbReference>
<dbReference type="Gene3D" id="1.20.1280.50">
    <property type="match status" value="1"/>
</dbReference>
<protein>
    <recommendedName>
        <fullName evidence="1">F-box domain-containing protein</fullName>
    </recommendedName>
</protein>
<dbReference type="EMBL" id="CACSHJ010000096">
    <property type="protein sequence ID" value="CAA0410271.1"/>
    <property type="molecule type" value="Genomic_DNA"/>
</dbReference>
<dbReference type="InterPro" id="IPR032675">
    <property type="entry name" value="LRR_dom_sf"/>
</dbReference>
<evidence type="ECO:0000313" key="3">
    <source>
        <dbReference type="Proteomes" id="UP000434276"/>
    </source>
</evidence>
<evidence type="ECO:0000259" key="1">
    <source>
        <dbReference type="SMART" id="SM00256"/>
    </source>
</evidence>
<name>A0A5S9YEP0_ARATH</name>
<dbReference type="CDD" id="cd22160">
    <property type="entry name" value="F-box_AtFBL13-like"/>
    <property type="match status" value="1"/>
</dbReference>
<dbReference type="SMART" id="SM00256">
    <property type="entry name" value="FBOX"/>
    <property type="match status" value="1"/>
</dbReference>
<organism evidence="2 3">
    <name type="scientific">Arabidopsis thaliana</name>
    <name type="common">Mouse-ear cress</name>
    <dbReference type="NCBI Taxonomy" id="3702"/>
    <lineage>
        <taxon>Eukaryota</taxon>
        <taxon>Viridiplantae</taxon>
        <taxon>Streptophyta</taxon>
        <taxon>Embryophyta</taxon>
        <taxon>Tracheophyta</taxon>
        <taxon>Spermatophyta</taxon>
        <taxon>Magnoliopsida</taxon>
        <taxon>eudicotyledons</taxon>
        <taxon>Gunneridae</taxon>
        <taxon>Pentapetalae</taxon>
        <taxon>rosids</taxon>
        <taxon>malvids</taxon>
        <taxon>Brassicales</taxon>
        <taxon>Brassicaceae</taxon>
        <taxon>Camelineae</taxon>
        <taxon>Arabidopsis</taxon>
    </lineage>
</organism>
<dbReference type="PANTHER" id="PTHR31900:SF28">
    <property type="entry name" value="FBD DOMAIN-CONTAINING PROTEIN"/>
    <property type="match status" value="1"/>
</dbReference>
<dbReference type="SUPFAM" id="SSF81383">
    <property type="entry name" value="F-box domain"/>
    <property type="match status" value="1"/>
</dbReference>
<reference evidence="2 3" key="1">
    <citation type="submission" date="2019-12" db="EMBL/GenBank/DDBJ databases">
        <authorList>
            <person name="Jiao W.-B."/>
            <person name="Schneeberger K."/>
        </authorList>
    </citation>
    <scope>NUCLEOTIDE SEQUENCE [LARGE SCALE GENOMIC DNA]</scope>
    <source>
        <strain evidence="3">cv. C24</strain>
    </source>
</reference>
<dbReference type="InterPro" id="IPR006566">
    <property type="entry name" value="FBD"/>
</dbReference>
<dbReference type="PANTHER" id="PTHR31900">
    <property type="entry name" value="F-BOX/RNI SUPERFAMILY PROTEIN-RELATED"/>
    <property type="match status" value="1"/>
</dbReference>
<proteinExistence type="predicted"/>
<dbReference type="SUPFAM" id="SSF52047">
    <property type="entry name" value="RNI-like"/>
    <property type="match status" value="1"/>
</dbReference>
<dbReference type="Pfam" id="PF08387">
    <property type="entry name" value="FBD"/>
    <property type="match status" value="1"/>
</dbReference>
<evidence type="ECO:0000313" key="2">
    <source>
        <dbReference type="EMBL" id="CAA0410271.1"/>
    </source>
</evidence>
<dbReference type="Proteomes" id="UP000434276">
    <property type="component" value="Unassembled WGS sequence"/>
</dbReference>
<dbReference type="InterPro" id="IPR050232">
    <property type="entry name" value="FBL13/AtMIF1-like"/>
</dbReference>
<dbReference type="Gene3D" id="3.80.10.10">
    <property type="entry name" value="Ribonuclease Inhibitor"/>
    <property type="match status" value="1"/>
</dbReference>
<dbReference type="InterPro" id="IPR001810">
    <property type="entry name" value="F-box_dom"/>
</dbReference>
<gene>
    <name evidence="2" type="ORF">C24_LOCUS25778</name>
</gene>
<dbReference type="InterPro" id="IPR055411">
    <property type="entry name" value="LRR_FXL15/At3g58940/PEG3-like"/>
</dbReference>
<sequence length="402" mass="46585">MAEISGLPDDLLVKILAFLPTKVAISTSVLSKQWRFLWTWLPKLKYDDYDDITDGFNSVSAFQTYRDFIAKNLPLHRAPIIESLSLGFRCGTLQPEDLKSWVEVAVSRSVRELSILAYYRNDYALSSSSLYTCKSLVTLKGFNIRVDVPPTVCLLPSLRTLELKRVRYLNEDSLRMLLSFCPVLEYLSIERHDNDNLRGLVVDVPSLRRLSLTSYTGCSSDDYVIVTPSLKYFKAFDYRSEISSYKIEKIPELEEADISIERNPEKLFVYFKSIKCLSLQVDFNSKEEPGYDSGIVFNHLEELTPYINDANWSKLLFRLLNDSPKLRVLEISNSKSFYKEKIGEYLPVSWSKNQGSVPKCFLNSLETFRVKWYYSEEQEDRDFLSLIFKHARCLKSTSILHR</sequence>
<dbReference type="InterPro" id="IPR036047">
    <property type="entry name" value="F-box-like_dom_sf"/>
</dbReference>
<dbReference type="Pfam" id="PF24758">
    <property type="entry name" value="LRR_At5g56370"/>
    <property type="match status" value="1"/>
</dbReference>
<feature type="domain" description="F-box" evidence="1">
    <location>
        <begin position="7"/>
        <end position="47"/>
    </location>
</feature>
<accession>A0A5S9YEP0</accession>
<dbReference type="AlphaFoldDB" id="A0A5S9YEP0"/>